<protein>
    <submittedName>
        <fullName evidence="2">KAP-like P-loop domain-containing protein</fullName>
    </submittedName>
</protein>
<dbReference type="Pfam" id="PF07693">
    <property type="entry name" value="KAP_NTPase"/>
    <property type="match status" value="1"/>
</dbReference>
<dbReference type="OrthoDB" id="88903at2"/>
<name>A0A2M9A6P4_9BACT</name>
<dbReference type="InterPro" id="IPR027417">
    <property type="entry name" value="P-loop_NTPase"/>
</dbReference>
<comment type="caution">
    <text evidence="2">The sequence shown here is derived from an EMBL/GenBank/DDBJ whole genome shotgun (WGS) entry which is preliminary data.</text>
</comment>
<reference evidence="2 3" key="1">
    <citation type="submission" date="2017-11" db="EMBL/GenBank/DDBJ databases">
        <title>Animal gut microbial communities from fecal samples from Wisconsin, USA.</title>
        <authorList>
            <person name="Neumann A."/>
        </authorList>
    </citation>
    <scope>NUCLEOTIDE SEQUENCE [LARGE SCALE GENOMIC DNA]</scope>
    <source>
        <strain evidence="2 3">UWS3</strain>
    </source>
</reference>
<dbReference type="PANTHER" id="PTHR22674:SF6">
    <property type="entry name" value="NTPASE KAP FAMILY P-LOOP DOMAIN-CONTAINING PROTEIN 1"/>
    <property type="match status" value="1"/>
</dbReference>
<proteinExistence type="predicted"/>
<sequence>MVDEFDEMLKEYVKSKNGDSVKSKDLLKRDVVVNDICDIIRERRASRLGAAIALDGEWGCGKTFILRQIEEKLKNEFLIFHYDSWENDFYEEPLVGILTVFANSLNKKERDNPDVQRKKYYKAMRKVFSLVAKGLVKKYTSIDINAINSAIGDVKTIYGEPYIDLKAFNSFLGVRETIDRVNDMLCSYMAYEHKYILFVVDELDRCLPNYALKVLNRLHHICADAPIIQLLAMNKKELYGNICDAFGRSKNDESFFAEKYLDRFVTSTYKIDNGFIASNLIEPWEKLAGNIDEAVVSKQFAQVFCHSVLSQIPIREWKRIIDKVCLLHNRIVNVIGDDVKISLALLCAELMEFLNRLYYKKEYIWNFEWYPEMDYNEEVDEHYETGNYFYTMIVVNYKKDDDWKYKSFVESVARLLSSPYRKPEDGNCFHIELNKEADCIKALFAKPSDYPDHEHFVFDSDNDVYKADSRILASFVVDLRKIV</sequence>
<evidence type="ECO:0000313" key="2">
    <source>
        <dbReference type="EMBL" id="PJJ41385.1"/>
    </source>
</evidence>
<feature type="domain" description="KAP NTPase" evidence="1">
    <location>
        <begin position="30"/>
        <end position="273"/>
    </location>
</feature>
<dbReference type="RefSeq" id="WP_100425357.1">
    <property type="nucleotide sequence ID" value="NZ_PGEX01000001.1"/>
</dbReference>
<dbReference type="Gene3D" id="3.40.50.300">
    <property type="entry name" value="P-loop containing nucleotide triphosphate hydrolases"/>
    <property type="match status" value="1"/>
</dbReference>
<dbReference type="InterPro" id="IPR011646">
    <property type="entry name" value="KAP_P-loop"/>
</dbReference>
<dbReference type="AlphaFoldDB" id="A0A2M9A6P4"/>
<accession>A0A2M9A6P4</accession>
<dbReference type="Proteomes" id="UP000231134">
    <property type="component" value="Unassembled WGS sequence"/>
</dbReference>
<evidence type="ECO:0000313" key="3">
    <source>
        <dbReference type="Proteomes" id="UP000231134"/>
    </source>
</evidence>
<dbReference type="PANTHER" id="PTHR22674">
    <property type="entry name" value="NTPASE, KAP FAMILY P-LOOP DOMAIN-CONTAINING 1"/>
    <property type="match status" value="1"/>
</dbReference>
<gene>
    <name evidence="2" type="ORF">BGX16_1350</name>
</gene>
<evidence type="ECO:0000259" key="1">
    <source>
        <dbReference type="Pfam" id="PF07693"/>
    </source>
</evidence>
<keyword evidence="3" id="KW-1185">Reference proteome</keyword>
<dbReference type="InterPro" id="IPR052754">
    <property type="entry name" value="NTPase_KAP_P-loop"/>
</dbReference>
<organism evidence="2 3">
    <name type="scientific">Hallerella succinigenes</name>
    <dbReference type="NCBI Taxonomy" id="1896222"/>
    <lineage>
        <taxon>Bacteria</taxon>
        <taxon>Pseudomonadati</taxon>
        <taxon>Fibrobacterota</taxon>
        <taxon>Fibrobacteria</taxon>
        <taxon>Fibrobacterales</taxon>
        <taxon>Fibrobacteraceae</taxon>
        <taxon>Hallerella</taxon>
    </lineage>
</organism>
<dbReference type="SUPFAM" id="SSF52540">
    <property type="entry name" value="P-loop containing nucleoside triphosphate hydrolases"/>
    <property type="match status" value="1"/>
</dbReference>
<dbReference type="EMBL" id="PGEX01000001">
    <property type="protein sequence ID" value="PJJ41385.1"/>
    <property type="molecule type" value="Genomic_DNA"/>
</dbReference>